<protein>
    <submittedName>
        <fullName evidence="3">Uncharacterized protein</fullName>
    </submittedName>
</protein>
<feature type="chain" id="PRO_5042887597" evidence="2">
    <location>
        <begin position="20"/>
        <end position="654"/>
    </location>
</feature>
<dbReference type="RefSeq" id="XP_019857839.1">
    <property type="nucleotide sequence ID" value="XM_020002280.1"/>
</dbReference>
<keyword evidence="4" id="KW-1185">Reference proteome</keyword>
<evidence type="ECO:0000256" key="1">
    <source>
        <dbReference type="SAM" id="MobiDB-lite"/>
    </source>
</evidence>
<feature type="compositionally biased region" description="Basic and acidic residues" evidence="1">
    <location>
        <begin position="443"/>
        <end position="545"/>
    </location>
</feature>
<organism evidence="3 4">
    <name type="scientific">Amphimedon queenslandica</name>
    <name type="common">Sponge</name>
    <dbReference type="NCBI Taxonomy" id="400682"/>
    <lineage>
        <taxon>Eukaryota</taxon>
        <taxon>Metazoa</taxon>
        <taxon>Porifera</taxon>
        <taxon>Demospongiae</taxon>
        <taxon>Heteroscleromorpha</taxon>
        <taxon>Haplosclerida</taxon>
        <taxon>Niphatidae</taxon>
        <taxon>Amphimedon</taxon>
    </lineage>
</organism>
<dbReference type="CDD" id="cd22249">
    <property type="entry name" value="UDM1_RNF168_RNF169-like"/>
    <property type="match status" value="1"/>
</dbReference>
<reference evidence="4" key="1">
    <citation type="journal article" date="2010" name="Nature">
        <title>The Amphimedon queenslandica genome and the evolution of animal complexity.</title>
        <authorList>
            <person name="Srivastava M."/>
            <person name="Simakov O."/>
            <person name="Chapman J."/>
            <person name="Fahey B."/>
            <person name="Gauthier M.E."/>
            <person name="Mitros T."/>
            <person name="Richards G.S."/>
            <person name="Conaco C."/>
            <person name="Dacre M."/>
            <person name="Hellsten U."/>
            <person name="Larroux C."/>
            <person name="Putnam N.H."/>
            <person name="Stanke M."/>
            <person name="Adamska M."/>
            <person name="Darling A."/>
            <person name="Degnan S.M."/>
            <person name="Oakley T.H."/>
            <person name="Plachetzki D.C."/>
            <person name="Zhai Y."/>
            <person name="Adamski M."/>
            <person name="Calcino A."/>
            <person name="Cummins S.F."/>
            <person name="Goodstein D.M."/>
            <person name="Harris C."/>
            <person name="Jackson D.J."/>
            <person name="Leys S.P."/>
            <person name="Shu S."/>
            <person name="Woodcroft B.J."/>
            <person name="Vervoort M."/>
            <person name="Kosik K.S."/>
            <person name="Manning G."/>
            <person name="Degnan B.M."/>
            <person name="Rokhsar D.S."/>
        </authorList>
    </citation>
    <scope>NUCLEOTIDE SEQUENCE [LARGE SCALE GENOMIC DNA]</scope>
</reference>
<sequence length="654" mass="74271">MSVRKILLLGWLEFGIVLAFITLSNEDCGIDITPSGRKALIVNEGLNITCTASECNTTSYYIQFHAKIGGGSKTLSQQVCFECSLIINATMNINGAFLECAFIDTINPNETKLSETLEILVQSQLGPISDLVVSRLSVAVLNISWSPVLIYDELLGLLSYNVCFNDETYYNTTSNTWTTFNTTDLDLVQCDTINLSITPFIAASDQTLVGNTSQWNITYYNNMLINRHTIIMYENGTVLITIVIDTCSCEKPVSSHVTLKNKANFFSVTLPVTPVSNCSGNASLMLPPYVSIEVEVWLNYSNGLTMIQMENITFDSNPLKIEFINGTPPSIQCTFTNDVLISNHHLAGCLVYYANISHPAYALRDNDESSVTVNITDISSGYYNISVIPLTYPVQDLSVNISAQPIKPQPSTSTTIATSTIYTTITVFNATAVCSPTPSTSSKLREEEEDRRRRQEEEDQRRRQEEEDRRRRQEEEDRRLREEEEDRRRRQEEEDKRLREEEQDRRLRQEEEDTRLRQEEEDRRRLVEENGRQQEEEEDKRQQKLQEVEARAMVDTEKTQGVKGLMIRMTGVTFGMLGKKNELLIRSPRIDQLQDESMDSSFEMKDMSSSKMPETQSSCVSSGDDDFISYEDGPVQEKSHNQESLMVPNKLSTM</sequence>
<dbReference type="InterPro" id="IPR051187">
    <property type="entry name" value="Pre-mRNA_3'-end_processing_reg"/>
</dbReference>
<dbReference type="GO" id="GO:0005847">
    <property type="term" value="C:mRNA cleavage and polyadenylation specificity factor complex"/>
    <property type="evidence" value="ECO:0007669"/>
    <property type="project" value="TreeGrafter"/>
</dbReference>
<feature type="region of interest" description="Disordered" evidence="1">
    <location>
        <begin position="433"/>
        <end position="545"/>
    </location>
</feature>
<evidence type="ECO:0000256" key="2">
    <source>
        <dbReference type="SAM" id="SignalP"/>
    </source>
</evidence>
<name>A0AAN0JM50_AMPQE</name>
<dbReference type="AlphaFoldDB" id="A0AAN0JM50"/>
<dbReference type="GeneID" id="100639376"/>
<dbReference type="PANTHER" id="PTHR13484">
    <property type="entry name" value="FIP1-LIKE 1 PROTEIN"/>
    <property type="match status" value="1"/>
</dbReference>
<feature type="compositionally biased region" description="Polar residues" evidence="1">
    <location>
        <begin position="433"/>
        <end position="442"/>
    </location>
</feature>
<dbReference type="PANTHER" id="PTHR13484:SF0">
    <property type="entry name" value="PRE-MRNA 3'-END-PROCESSING FACTOR FIP1"/>
    <property type="match status" value="1"/>
</dbReference>
<feature type="compositionally biased region" description="Polar residues" evidence="1">
    <location>
        <begin position="609"/>
        <end position="621"/>
    </location>
</feature>
<dbReference type="Proteomes" id="UP000007879">
    <property type="component" value="Unassembled WGS sequence"/>
</dbReference>
<keyword evidence="2" id="KW-0732">Signal</keyword>
<feature type="region of interest" description="Disordered" evidence="1">
    <location>
        <begin position="607"/>
        <end position="654"/>
    </location>
</feature>
<accession>A0AAN0JM50</accession>
<evidence type="ECO:0000313" key="4">
    <source>
        <dbReference type="Proteomes" id="UP000007879"/>
    </source>
</evidence>
<evidence type="ECO:0000313" key="3">
    <source>
        <dbReference type="EnsemblMetazoa" id="XP_019857839.1"/>
    </source>
</evidence>
<dbReference type="KEGG" id="aqu:100639376"/>
<proteinExistence type="predicted"/>
<reference evidence="3" key="2">
    <citation type="submission" date="2024-06" db="UniProtKB">
        <authorList>
            <consortium name="EnsemblMetazoa"/>
        </authorList>
    </citation>
    <scope>IDENTIFICATION</scope>
</reference>
<dbReference type="EnsemblMetazoa" id="XM_020002280.1">
    <property type="protein sequence ID" value="XP_019857839.1"/>
    <property type="gene ID" value="LOC100639376"/>
</dbReference>
<feature type="signal peptide" evidence="2">
    <location>
        <begin position="1"/>
        <end position="19"/>
    </location>
</feature>